<comment type="cofactor">
    <cofactor evidence="1 12">
        <name>heme</name>
        <dbReference type="ChEBI" id="CHEBI:30413"/>
    </cofactor>
</comment>
<dbReference type="RefSeq" id="XP_033531953.1">
    <property type="nucleotide sequence ID" value="XM_033677654.1"/>
</dbReference>
<reference evidence="15 17" key="1">
    <citation type="submission" date="2020-01" db="EMBL/GenBank/DDBJ databases">
        <authorList>
            <consortium name="DOE Joint Genome Institute"/>
            <person name="Haridas S."/>
            <person name="Albert R."/>
            <person name="Binder M."/>
            <person name="Bloem J."/>
            <person name="Labutti K."/>
            <person name="Salamov A."/>
            <person name="Andreopoulos B."/>
            <person name="Baker S.E."/>
            <person name="Barry K."/>
            <person name="Bills G."/>
            <person name="Bluhm B.H."/>
            <person name="Cannon C."/>
            <person name="Castanera R."/>
            <person name="Culley D.E."/>
            <person name="Daum C."/>
            <person name="Ezra D."/>
            <person name="Gonzalez J.B."/>
            <person name="Henrissat B."/>
            <person name="Kuo A."/>
            <person name="Liang C."/>
            <person name="Lipzen A."/>
            <person name="Lutzoni F."/>
            <person name="Magnuson J."/>
            <person name="Mondo S."/>
            <person name="Nolan M."/>
            <person name="Ohm R."/>
            <person name="Pangilinan J."/>
            <person name="Park H.-J."/>
            <person name="Ramirez L."/>
            <person name="Alfaro M."/>
            <person name="Sun H."/>
            <person name="Tritt A."/>
            <person name="Yoshinaga Y."/>
            <person name="Zwiers L.-H."/>
            <person name="Turgeon B.G."/>
            <person name="Goodwin S.B."/>
            <person name="Spatafora J.W."/>
            <person name="Crous P.W."/>
            <person name="Grigoriev I.V."/>
        </authorList>
    </citation>
    <scope>NUCLEOTIDE SEQUENCE</scope>
    <source>
        <strain evidence="15 17">CBS 781.70</strain>
    </source>
</reference>
<keyword evidence="10 13" id="KW-0503">Monooxygenase</keyword>
<dbReference type="PANTHER" id="PTHR24305:SF210">
    <property type="entry name" value="CYTOCHROME P450 MONOOXYGENASE ASQL-RELATED"/>
    <property type="match status" value="1"/>
</dbReference>
<proteinExistence type="inferred from homology"/>
<feature type="binding site" description="axial binding residue" evidence="12">
    <location>
        <position position="448"/>
    </location>
    <ligand>
        <name>heme</name>
        <dbReference type="ChEBI" id="CHEBI:30413"/>
    </ligand>
    <ligandPart>
        <name>Fe</name>
        <dbReference type="ChEBI" id="CHEBI:18248"/>
    </ligandPart>
</feature>
<protein>
    <submittedName>
        <fullName evidence="15 17">Cytochrome P450</fullName>
    </submittedName>
</protein>
<dbReference type="GeneID" id="54418224"/>
<dbReference type="OrthoDB" id="1470350at2759"/>
<keyword evidence="6 12" id="KW-0479">Metal-binding</keyword>
<evidence type="ECO:0000313" key="15">
    <source>
        <dbReference type="EMBL" id="KAF1810322.1"/>
    </source>
</evidence>
<dbReference type="PRINTS" id="PR00385">
    <property type="entry name" value="P450"/>
</dbReference>
<evidence type="ECO:0000256" key="8">
    <source>
        <dbReference type="ARBA" id="ARBA00023002"/>
    </source>
</evidence>
<dbReference type="GO" id="GO:0009403">
    <property type="term" value="P:toxin biosynthetic process"/>
    <property type="evidence" value="ECO:0007669"/>
    <property type="project" value="UniProtKB-ARBA"/>
</dbReference>
<reference evidence="17" key="2">
    <citation type="submission" date="2020-04" db="EMBL/GenBank/DDBJ databases">
        <authorList>
            <consortium name="NCBI Genome Project"/>
        </authorList>
    </citation>
    <scope>NUCLEOTIDE SEQUENCE</scope>
    <source>
        <strain evidence="17">CBS 781.70</strain>
    </source>
</reference>
<dbReference type="InterPro" id="IPR050121">
    <property type="entry name" value="Cytochrome_P450_monoxygenase"/>
</dbReference>
<keyword evidence="7 14" id="KW-1133">Transmembrane helix</keyword>
<evidence type="ECO:0000313" key="17">
    <source>
        <dbReference type="RefSeq" id="XP_033531953.1"/>
    </source>
</evidence>
<dbReference type="InterPro" id="IPR017972">
    <property type="entry name" value="Cyt_P450_CS"/>
</dbReference>
<evidence type="ECO:0000256" key="12">
    <source>
        <dbReference type="PIRSR" id="PIRSR602401-1"/>
    </source>
</evidence>
<dbReference type="Proteomes" id="UP000504638">
    <property type="component" value="Unplaced"/>
</dbReference>
<dbReference type="GO" id="GO:0005506">
    <property type="term" value="F:iron ion binding"/>
    <property type="evidence" value="ECO:0007669"/>
    <property type="project" value="InterPro"/>
</dbReference>
<evidence type="ECO:0000256" key="11">
    <source>
        <dbReference type="ARBA" id="ARBA00023136"/>
    </source>
</evidence>
<dbReference type="GO" id="GO:0020037">
    <property type="term" value="F:heme binding"/>
    <property type="evidence" value="ECO:0007669"/>
    <property type="project" value="InterPro"/>
</dbReference>
<evidence type="ECO:0000256" key="2">
    <source>
        <dbReference type="ARBA" id="ARBA00004167"/>
    </source>
</evidence>
<dbReference type="GO" id="GO:0016020">
    <property type="term" value="C:membrane"/>
    <property type="evidence" value="ECO:0007669"/>
    <property type="project" value="UniProtKB-SubCell"/>
</dbReference>
<gene>
    <name evidence="15 17" type="ORF">P152DRAFT_439805</name>
</gene>
<dbReference type="EMBL" id="ML975166">
    <property type="protein sequence ID" value="KAF1810322.1"/>
    <property type="molecule type" value="Genomic_DNA"/>
</dbReference>
<dbReference type="PRINTS" id="PR00463">
    <property type="entry name" value="EP450I"/>
</dbReference>
<accession>A0A6G1FX85</accession>
<keyword evidence="16" id="KW-1185">Reference proteome</keyword>
<feature type="transmembrane region" description="Helical" evidence="14">
    <location>
        <begin position="12"/>
        <end position="34"/>
    </location>
</feature>
<evidence type="ECO:0000256" key="10">
    <source>
        <dbReference type="ARBA" id="ARBA00023033"/>
    </source>
</evidence>
<evidence type="ECO:0000256" key="7">
    <source>
        <dbReference type="ARBA" id="ARBA00022989"/>
    </source>
</evidence>
<keyword evidence="5 14" id="KW-0812">Transmembrane</keyword>
<evidence type="ECO:0000256" key="5">
    <source>
        <dbReference type="ARBA" id="ARBA00022692"/>
    </source>
</evidence>
<organism evidence="15">
    <name type="scientific">Eremomyces bilateralis CBS 781.70</name>
    <dbReference type="NCBI Taxonomy" id="1392243"/>
    <lineage>
        <taxon>Eukaryota</taxon>
        <taxon>Fungi</taxon>
        <taxon>Dikarya</taxon>
        <taxon>Ascomycota</taxon>
        <taxon>Pezizomycotina</taxon>
        <taxon>Dothideomycetes</taxon>
        <taxon>Dothideomycetes incertae sedis</taxon>
        <taxon>Eremomycetales</taxon>
        <taxon>Eremomycetaceae</taxon>
        <taxon>Eremomyces</taxon>
    </lineage>
</organism>
<keyword evidence="4 12" id="KW-0349">Heme</keyword>
<dbReference type="GO" id="GO:0004497">
    <property type="term" value="F:monooxygenase activity"/>
    <property type="evidence" value="ECO:0007669"/>
    <property type="project" value="UniProtKB-KW"/>
</dbReference>
<dbReference type="PANTHER" id="PTHR24305">
    <property type="entry name" value="CYTOCHROME P450"/>
    <property type="match status" value="1"/>
</dbReference>
<evidence type="ECO:0000256" key="3">
    <source>
        <dbReference type="ARBA" id="ARBA00010617"/>
    </source>
</evidence>
<evidence type="ECO:0000256" key="13">
    <source>
        <dbReference type="RuleBase" id="RU000461"/>
    </source>
</evidence>
<keyword evidence="9 12" id="KW-0408">Iron</keyword>
<dbReference type="Gene3D" id="1.10.630.10">
    <property type="entry name" value="Cytochrome P450"/>
    <property type="match status" value="1"/>
</dbReference>
<dbReference type="InterPro" id="IPR036396">
    <property type="entry name" value="Cyt_P450_sf"/>
</dbReference>
<dbReference type="FunFam" id="1.10.630.10:FF:000047">
    <property type="entry name" value="Cytochrome P450 monooxygenase"/>
    <property type="match status" value="1"/>
</dbReference>
<name>A0A6G1FX85_9PEZI</name>
<reference evidence="17" key="3">
    <citation type="submission" date="2025-04" db="UniProtKB">
        <authorList>
            <consortium name="RefSeq"/>
        </authorList>
    </citation>
    <scope>IDENTIFICATION</scope>
    <source>
        <strain evidence="17">CBS 781.70</strain>
    </source>
</reference>
<sequence length="505" mass="58287">MAFQFIWSLFSRIFTISLLLLICAVVYQLSIYIYNVFFHPLRRYPGPRLCAASFIPTIEKMVDGEAQKWITNLHSQYGEVVRVAPNELSYSSAQSWKDIYGHRRAGEPVLTKPDRFYEFPDSVPSIVNAGAADHSRFRRVFSHAFSDKALKLQEPLFLAYVDKLVKVMYTAAQKDSKHVFDMVRMYNYTTFDVMGDLTFGESLDMLDMEGYHPWVAAVFSNFKFGVYLHSIRYYSIIEKALFGMVMSLLPPSLNEKRKLHHEFSRARVDRRLEKKDARPDIWGLVLQRDGESGLTRQEMYEHGNLFMIAGTETTATALSGLTWYLLKNPDKLKMLTEEIRGAFPSEDDITIERLQALKYLQGCVEEGLRMYPPISNGLPRVVPPEGVTIDGKTVPPGTNVYATHISVYRNPNNFRDPYSFIPERWFSDKYSEDKKHAFQPFSYGPRNCLGKNMAYHEIRIILAKVLWNFDLTLCPESENWGDQKTYLMWDKPQLLVNATPAARKA</sequence>
<comment type="similarity">
    <text evidence="3 13">Belongs to the cytochrome P450 family.</text>
</comment>
<evidence type="ECO:0000256" key="4">
    <source>
        <dbReference type="ARBA" id="ARBA00022617"/>
    </source>
</evidence>
<comment type="subcellular location">
    <subcellularLocation>
        <location evidence="2">Membrane</location>
        <topology evidence="2">Single-pass membrane protein</topology>
    </subcellularLocation>
</comment>
<dbReference type="InterPro" id="IPR002401">
    <property type="entry name" value="Cyt_P450_E_grp-I"/>
</dbReference>
<dbReference type="Pfam" id="PF00067">
    <property type="entry name" value="p450"/>
    <property type="match status" value="1"/>
</dbReference>
<dbReference type="AlphaFoldDB" id="A0A6G1FX85"/>
<keyword evidence="11 14" id="KW-0472">Membrane</keyword>
<evidence type="ECO:0000313" key="16">
    <source>
        <dbReference type="Proteomes" id="UP000504638"/>
    </source>
</evidence>
<dbReference type="SUPFAM" id="SSF48264">
    <property type="entry name" value="Cytochrome P450"/>
    <property type="match status" value="1"/>
</dbReference>
<evidence type="ECO:0000256" key="14">
    <source>
        <dbReference type="SAM" id="Phobius"/>
    </source>
</evidence>
<dbReference type="GO" id="GO:0016705">
    <property type="term" value="F:oxidoreductase activity, acting on paired donors, with incorporation or reduction of molecular oxygen"/>
    <property type="evidence" value="ECO:0007669"/>
    <property type="project" value="InterPro"/>
</dbReference>
<evidence type="ECO:0000256" key="1">
    <source>
        <dbReference type="ARBA" id="ARBA00001971"/>
    </source>
</evidence>
<dbReference type="PROSITE" id="PS00086">
    <property type="entry name" value="CYTOCHROME_P450"/>
    <property type="match status" value="1"/>
</dbReference>
<evidence type="ECO:0000256" key="6">
    <source>
        <dbReference type="ARBA" id="ARBA00022723"/>
    </source>
</evidence>
<keyword evidence="8 13" id="KW-0560">Oxidoreductase</keyword>
<evidence type="ECO:0000256" key="9">
    <source>
        <dbReference type="ARBA" id="ARBA00023004"/>
    </source>
</evidence>
<dbReference type="InterPro" id="IPR001128">
    <property type="entry name" value="Cyt_P450"/>
</dbReference>
<dbReference type="CDD" id="cd11058">
    <property type="entry name" value="CYP60B-like"/>
    <property type="match status" value="1"/>
</dbReference>